<evidence type="ECO:0000313" key="1">
    <source>
        <dbReference type="EMBL" id="KAF7184198.1"/>
    </source>
</evidence>
<dbReference type="PANTHER" id="PTHR30292">
    <property type="entry name" value="UNCHARACTERIZED PROTEIN YBGL-RELATED"/>
    <property type="match status" value="1"/>
</dbReference>
<dbReference type="GO" id="GO:0005975">
    <property type="term" value="P:carbohydrate metabolic process"/>
    <property type="evidence" value="ECO:0007669"/>
    <property type="project" value="InterPro"/>
</dbReference>
<dbReference type="Pfam" id="PF03746">
    <property type="entry name" value="LamB_YcsF"/>
    <property type="match status" value="1"/>
</dbReference>
<dbReference type="EMBL" id="JACBAG010001663">
    <property type="protein sequence ID" value="KAF7184198.1"/>
    <property type="molecule type" value="Genomic_DNA"/>
</dbReference>
<evidence type="ECO:0000313" key="2">
    <source>
        <dbReference type="Proteomes" id="UP000641853"/>
    </source>
</evidence>
<dbReference type="CDD" id="cd11665">
    <property type="entry name" value="LamB_like"/>
    <property type="match status" value="1"/>
</dbReference>
<dbReference type="PANTHER" id="PTHR30292:SF0">
    <property type="entry name" value="5-OXOPROLINASE SUBUNIT A"/>
    <property type="match status" value="1"/>
</dbReference>
<keyword evidence="2" id="KW-1185">Reference proteome</keyword>
<dbReference type="NCBIfam" id="NF003816">
    <property type="entry name" value="PRK05406.1-5"/>
    <property type="match status" value="1"/>
</dbReference>
<comment type="caution">
    <text evidence="1">The sequence shown here is derived from an EMBL/GenBank/DDBJ whole genome shotgun (WGS) entry which is preliminary data.</text>
</comment>
<reference evidence="1" key="1">
    <citation type="submission" date="2020-06" db="EMBL/GenBank/DDBJ databases">
        <title>Draft genome sequences of strains closely related to Aspergillus parafelis and Aspergillus hiratsukae.</title>
        <authorList>
            <person name="Dos Santos R.A.C."/>
            <person name="Rivero-Menendez O."/>
            <person name="Steenwyk J.L."/>
            <person name="Mead M.E."/>
            <person name="Goldman G.H."/>
            <person name="Alastruey-Izquierdo A."/>
            <person name="Rokas A."/>
        </authorList>
    </citation>
    <scope>NUCLEOTIDE SEQUENCE</scope>
    <source>
        <strain evidence="1">CNM-CM7691</strain>
    </source>
</reference>
<name>A0A8H6V9P2_9EURO</name>
<proteinExistence type="predicted"/>
<accession>A0A8H6V9P2</accession>
<dbReference type="NCBIfam" id="NF003814">
    <property type="entry name" value="PRK05406.1-3"/>
    <property type="match status" value="1"/>
</dbReference>
<dbReference type="InterPro" id="IPR005501">
    <property type="entry name" value="LamB/YcsF/PxpA-like"/>
</dbReference>
<organism evidence="1 2">
    <name type="scientific">Aspergillus felis</name>
    <dbReference type="NCBI Taxonomy" id="1287682"/>
    <lineage>
        <taxon>Eukaryota</taxon>
        <taxon>Fungi</taxon>
        <taxon>Dikarya</taxon>
        <taxon>Ascomycota</taxon>
        <taxon>Pezizomycotina</taxon>
        <taxon>Eurotiomycetes</taxon>
        <taxon>Eurotiomycetidae</taxon>
        <taxon>Eurotiales</taxon>
        <taxon>Aspergillaceae</taxon>
        <taxon>Aspergillus</taxon>
        <taxon>Aspergillus subgen. Fumigati</taxon>
    </lineage>
</organism>
<dbReference type="Gene3D" id="3.20.20.370">
    <property type="entry name" value="Glycoside hydrolase/deacetylase"/>
    <property type="match status" value="1"/>
</dbReference>
<dbReference type="Proteomes" id="UP000641853">
    <property type="component" value="Unassembled WGS sequence"/>
</dbReference>
<gene>
    <name evidence="1" type="ORF">CNMCM7691_004823</name>
</gene>
<dbReference type="SUPFAM" id="SSF88713">
    <property type="entry name" value="Glycoside hydrolase/deacetylase"/>
    <property type="match status" value="1"/>
</dbReference>
<evidence type="ECO:0008006" key="3">
    <source>
        <dbReference type="Google" id="ProtNLM"/>
    </source>
</evidence>
<dbReference type="InterPro" id="IPR011330">
    <property type="entry name" value="Glyco_hydro/deAcase_b/a-brl"/>
</dbReference>
<dbReference type="AlphaFoldDB" id="A0A8H6V9P2"/>
<protein>
    <recommendedName>
        <fullName evidence="3">Lactam utilization protein LamB</fullName>
    </recommendedName>
</protein>
<sequence>MAPIQQKALINCDMGEAYGNWTCGPDLELLPMIDIANIACGFHGGDPLIMMETVRNCKAHNVRIGAHPGLPDLQGFGRREMKLSPEELTAITIYQVGALQGFLDREGVPMHHVKPHGVLYGMMCRDYEVAKAVMLGVPKGVPVFGLAGTQMEKAANDLGIEFWAELYGDVKYDSNGMLVIDRKKKPWNLADVEKHVRQQVEEQTVTAVDGTIVQLPLKTYPASICCHSDSPGCVDIIRTTRKNGILRIHPTSPTLRSSPSLSHPLTGVIGLFANFLALGSAGRQPYQAQPETPPTPTDTQIAGILRPARPESLRPYAEYTGSIDEGLYLRLCYDADKEEAHEPLWPQNLDAAFVGPDGIIFDDKELFHGEDLHLARFLETFPERVTNVGSVAHVELRERVLRDILRRIHEDGGNTEGEGEDAYSEEVKGALAGMRTEDPLLRYAEYHAACVVTHLFIEDEEALDGNGLLHVFLDDTGNVVRHWRTDDGGGDYDFDGTWKEGNWKDDFACRVALSQNITYSQLVTANKVTGSEVRLCLDDYDLLSHFVGRTMLPVFRMLSSLLVEFLPASTLAPLRLRSVPNVNEIPGLLHTGPGLCNYDQRHTHAGIKRLVPNHAWHVQEGRTGYIAWS</sequence>